<proteinExistence type="predicted"/>
<dbReference type="PANTHER" id="PTHR47926">
    <property type="entry name" value="PENTATRICOPEPTIDE REPEAT-CONTAINING PROTEIN"/>
    <property type="match status" value="1"/>
</dbReference>
<dbReference type="InterPro" id="IPR046960">
    <property type="entry name" value="PPR_At4g14850-like_plant"/>
</dbReference>
<sequence>MDCLYSEMIILGVKPDEYTNAMVGLLSACAKAGDARKGKQIHLFICKSWEIDMNLILESALIDMYAKLG</sequence>
<evidence type="ECO:0008006" key="2">
    <source>
        <dbReference type="Google" id="ProtNLM"/>
    </source>
</evidence>
<accession>A0A5K0WKA0</accession>
<dbReference type="GO" id="GO:0003723">
    <property type="term" value="F:RNA binding"/>
    <property type="evidence" value="ECO:0007669"/>
    <property type="project" value="InterPro"/>
</dbReference>
<dbReference type="GO" id="GO:0009451">
    <property type="term" value="P:RNA modification"/>
    <property type="evidence" value="ECO:0007669"/>
    <property type="project" value="InterPro"/>
</dbReference>
<dbReference type="InterPro" id="IPR011990">
    <property type="entry name" value="TPR-like_helical_dom_sf"/>
</dbReference>
<dbReference type="AlphaFoldDB" id="A0A5K0WKA0"/>
<gene>
    <name evidence="1" type="ORF">NYM_LOCUS3782</name>
</gene>
<dbReference type="Gene3D" id="1.25.40.10">
    <property type="entry name" value="Tetratricopeptide repeat domain"/>
    <property type="match status" value="1"/>
</dbReference>
<organism evidence="1">
    <name type="scientific">Nymphaea colorata</name>
    <name type="common">pocket water lily</name>
    <dbReference type="NCBI Taxonomy" id="210225"/>
    <lineage>
        <taxon>Eukaryota</taxon>
        <taxon>Viridiplantae</taxon>
        <taxon>Streptophyta</taxon>
        <taxon>Embryophyta</taxon>
        <taxon>Tracheophyta</taxon>
        <taxon>Spermatophyta</taxon>
        <taxon>Magnoliopsida</taxon>
        <taxon>Nymphaeales</taxon>
        <taxon>Nymphaeaceae</taxon>
        <taxon>Nymphaea</taxon>
    </lineage>
</organism>
<protein>
    <recommendedName>
        <fullName evidence="2">Pentatricopeptide repeat-containing protein</fullName>
    </recommendedName>
</protein>
<dbReference type="EMBL" id="LR721775">
    <property type="protein sequence ID" value="VVV53530.1"/>
    <property type="molecule type" value="Genomic_DNA"/>
</dbReference>
<evidence type="ECO:0000313" key="1">
    <source>
        <dbReference type="EMBL" id="VVV53530.1"/>
    </source>
</evidence>
<name>A0A5K0WKA0_9MAGN</name>
<reference evidence="1" key="1">
    <citation type="submission" date="2019-09" db="EMBL/GenBank/DDBJ databases">
        <authorList>
            <person name="Zhang L."/>
        </authorList>
    </citation>
    <scope>NUCLEOTIDE SEQUENCE</scope>
</reference>